<keyword evidence="8 10" id="KW-0472">Membrane</keyword>
<dbReference type="GO" id="GO:0030154">
    <property type="term" value="P:cell differentiation"/>
    <property type="evidence" value="ECO:0007669"/>
    <property type="project" value="UniProtKB-KW"/>
</dbReference>
<protein>
    <recommendedName>
        <fullName evidence="8">Delta-like protein</fullName>
    </recommendedName>
</protein>
<evidence type="ECO:0000256" key="4">
    <source>
        <dbReference type="ARBA" id="ARBA00022782"/>
    </source>
</evidence>
<evidence type="ECO:0000256" key="5">
    <source>
        <dbReference type="ARBA" id="ARBA00023157"/>
    </source>
</evidence>
<dbReference type="Gene3D" id="2.10.25.10">
    <property type="entry name" value="Laminin"/>
    <property type="match status" value="2"/>
</dbReference>
<dbReference type="GO" id="GO:0007154">
    <property type="term" value="P:cell communication"/>
    <property type="evidence" value="ECO:0007669"/>
    <property type="project" value="InterPro"/>
</dbReference>
<feature type="domain" description="EGF-like" evidence="12">
    <location>
        <begin position="316"/>
        <end position="358"/>
    </location>
</feature>
<organism evidence="14 15">
    <name type="scientific">Calicophoron daubneyi</name>
    <name type="common">Rumen fluke</name>
    <name type="synonym">Paramphistomum daubneyi</name>
    <dbReference type="NCBI Taxonomy" id="300641"/>
    <lineage>
        <taxon>Eukaryota</taxon>
        <taxon>Metazoa</taxon>
        <taxon>Spiralia</taxon>
        <taxon>Lophotrochozoa</taxon>
        <taxon>Platyhelminthes</taxon>
        <taxon>Trematoda</taxon>
        <taxon>Digenea</taxon>
        <taxon>Plagiorchiida</taxon>
        <taxon>Pronocephalata</taxon>
        <taxon>Paramphistomoidea</taxon>
        <taxon>Paramphistomidae</taxon>
        <taxon>Calicophoron</taxon>
    </lineage>
</organism>
<evidence type="ECO:0000256" key="10">
    <source>
        <dbReference type="SAM" id="Phobius"/>
    </source>
</evidence>
<keyword evidence="2 6" id="KW-0245">EGF-like domain</keyword>
<evidence type="ECO:0000256" key="9">
    <source>
        <dbReference type="SAM" id="MobiDB-lite"/>
    </source>
</evidence>
<feature type="chain" id="PRO_5043797194" description="Delta-like protein" evidence="11">
    <location>
        <begin position="20"/>
        <end position="608"/>
    </location>
</feature>
<dbReference type="PROSITE" id="PS51051">
    <property type="entry name" value="DSL"/>
    <property type="match status" value="1"/>
</dbReference>
<feature type="disulfide bond" evidence="6">
    <location>
        <begin position="348"/>
        <end position="357"/>
    </location>
</feature>
<dbReference type="CDD" id="cd00054">
    <property type="entry name" value="EGF_CA"/>
    <property type="match status" value="1"/>
</dbReference>
<accession>A0AAV2T5E2</accession>
<gene>
    <name evidence="14" type="ORF">CDAUBV1_LOCUS3831</name>
</gene>
<feature type="compositionally biased region" description="Basic and acidic residues" evidence="9">
    <location>
        <begin position="402"/>
        <end position="423"/>
    </location>
</feature>
<comment type="caution">
    <text evidence="14">The sequence shown here is derived from an EMBL/GenBank/DDBJ whole genome shotgun (WGS) entry which is preliminary data.</text>
</comment>
<sequence length="608" mass="68816">MMCDLRHALLLLVLQTCDPTIFKTVFAEGWFELFVGFPTLSAYRSVCEWEPETFQMVTANKDRQHPSTQHISPKIQCEIYIHVTAVQEPLTCEVGQAGPLILEYDPDGTADQTIRIRIQGQWAQSTVIILRILRRDSSFPNSSDYILLASVIWTDMNLTSTLDWSVHIGTLRFPTSRSMTGVSRSSSITWQIPIRYRLVCGQHFFGPFCKLFCRPQQGRYGHYECEKSTGRKICQSGWGGTRCDQAICEPLCEHGQCVKPNFCKCPPGWRGRICEQCRAYPGCAHGQCAIDNMTKMPIPFTCDCLPGWGGMLCSFDMQHCRNHPDLCKNHGKCIDVWNSRSLEYRCICQPGYAGQHCEQRIEREHRPHLNGWSCSVDESKKVTKCGSSVHCQRLCVERSQAEQKQDADSGDIHAKNSSMHEEASPPVSQQPSRSYCFTVDMGTHPDNLMHHQLEVCCCSSSAPSEFMPSILGILNMNHDQSVGIIRSASGIKEHVRTEDNLQTGASFGTNFTVVWKRFHPSPFSIFLAIATFILFVIVLKFLSHKHPIFCLRHRHLEQRPTNGVLCTQQSSSHSLLTGQIALSDKTEDEELQRKQSYGFSVKQDTFLT</sequence>
<dbReference type="Pfam" id="PF01414">
    <property type="entry name" value="DSL"/>
    <property type="match status" value="1"/>
</dbReference>
<dbReference type="SMART" id="SM00051">
    <property type="entry name" value="DSL"/>
    <property type="match status" value="1"/>
</dbReference>
<evidence type="ECO:0000256" key="7">
    <source>
        <dbReference type="PROSITE-ProRule" id="PRU00377"/>
    </source>
</evidence>
<comment type="function">
    <text evidence="8">Putative Notch ligand involved in the mediation of Notch signaling.</text>
</comment>
<keyword evidence="3 8" id="KW-0677">Repeat</keyword>
<feature type="disulfide bond" evidence="7">
    <location>
        <begin position="200"/>
        <end position="209"/>
    </location>
</feature>
<dbReference type="PROSITE" id="PS01186">
    <property type="entry name" value="EGF_2"/>
    <property type="match status" value="2"/>
</dbReference>
<dbReference type="SMART" id="SM00179">
    <property type="entry name" value="EGF_CA"/>
    <property type="match status" value="1"/>
</dbReference>
<dbReference type="EMBL" id="CAXLJL010000090">
    <property type="protein sequence ID" value="CAL5131417.1"/>
    <property type="molecule type" value="Genomic_DNA"/>
</dbReference>
<keyword evidence="1 8" id="KW-0217">Developmental protein</keyword>
<dbReference type="Pfam" id="PF00008">
    <property type="entry name" value="EGF"/>
    <property type="match status" value="1"/>
</dbReference>
<dbReference type="AlphaFoldDB" id="A0AAV2T5E2"/>
<evidence type="ECO:0000256" key="11">
    <source>
        <dbReference type="SAM" id="SignalP"/>
    </source>
</evidence>
<dbReference type="SMART" id="SM00181">
    <property type="entry name" value="EGF"/>
    <property type="match status" value="3"/>
</dbReference>
<feature type="domain" description="DSL" evidence="13">
    <location>
        <begin position="198"/>
        <end position="243"/>
    </location>
</feature>
<feature type="disulfide bond" evidence="7">
    <location>
        <begin position="213"/>
        <end position="225"/>
    </location>
</feature>
<dbReference type="InterPro" id="IPR051022">
    <property type="entry name" value="Notch_Cell-Fate_Det"/>
</dbReference>
<name>A0AAV2T5E2_CALDB</name>
<reference evidence="14" key="1">
    <citation type="submission" date="2024-06" db="EMBL/GenBank/DDBJ databases">
        <authorList>
            <person name="Liu X."/>
            <person name="Lenzi L."/>
            <person name="Haldenby T S."/>
            <person name="Uol C."/>
        </authorList>
    </citation>
    <scope>NUCLEOTIDE SEQUENCE</scope>
</reference>
<evidence type="ECO:0000256" key="8">
    <source>
        <dbReference type="RuleBase" id="RU280815"/>
    </source>
</evidence>
<dbReference type="PANTHER" id="PTHR24049:SF35">
    <property type="entry name" value="EGF-LIKE DOMAIN-CONTAINING PROTEIN"/>
    <property type="match status" value="1"/>
</dbReference>
<dbReference type="InterPro" id="IPR001774">
    <property type="entry name" value="DSL"/>
</dbReference>
<evidence type="ECO:0000259" key="13">
    <source>
        <dbReference type="PROSITE" id="PS51051"/>
    </source>
</evidence>
<keyword evidence="5 6" id="KW-1015">Disulfide bond</keyword>
<dbReference type="SUPFAM" id="SSF57196">
    <property type="entry name" value="EGF/Laminin"/>
    <property type="match status" value="1"/>
</dbReference>
<feature type="region of interest" description="Disordered" evidence="9">
    <location>
        <begin position="402"/>
        <end position="432"/>
    </location>
</feature>
<dbReference type="GO" id="GO:0016020">
    <property type="term" value="C:membrane"/>
    <property type="evidence" value="ECO:0007669"/>
    <property type="project" value="UniProtKB-SubCell"/>
</dbReference>
<feature type="disulfide bond" evidence="6">
    <location>
        <begin position="265"/>
        <end position="274"/>
    </location>
</feature>
<feature type="transmembrane region" description="Helical" evidence="10">
    <location>
        <begin position="523"/>
        <end position="542"/>
    </location>
</feature>
<keyword evidence="8 11" id="KW-0732">Signal</keyword>
<feature type="disulfide bond" evidence="7">
    <location>
        <begin position="234"/>
        <end position="243"/>
    </location>
</feature>
<dbReference type="InterPro" id="IPR001881">
    <property type="entry name" value="EGF-like_Ca-bd_dom"/>
</dbReference>
<evidence type="ECO:0000256" key="2">
    <source>
        <dbReference type="ARBA" id="ARBA00022536"/>
    </source>
</evidence>
<evidence type="ECO:0000256" key="6">
    <source>
        <dbReference type="PROSITE-ProRule" id="PRU00076"/>
    </source>
</evidence>
<proteinExistence type="predicted"/>
<comment type="subcellular location">
    <subcellularLocation>
        <location evidence="8">Membrane</location>
        <topology evidence="8">Single-pass type I membrane protein</topology>
    </subcellularLocation>
</comment>
<evidence type="ECO:0000313" key="15">
    <source>
        <dbReference type="Proteomes" id="UP001497525"/>
    </source>
</evidence>
<keyword evidence="4" id="KW-0221">Differentiation</keyword>
<dbReference type="PANTHER" id="PTHR24049">
    <property type="entry name" value="CRUMBS FAMILY MEMBER"/>
    <property type="match status" value="1"/>
</dbReference>
<dbReference type="PROSITE" id="PS50026">
    <property type="entry name" value="EGF_3"/>
    <property type="match status" value="2"/>
</dbReference>
<evidence type="ECO:0000259" key="12">
    <source>
        <dbReference type="PROSITE" id="PS50026"/>
    </source>
</evidence>
<dbReference type="GO" id="GO:0005509">
    <property type="term" value="F:calcium ion binding"/>
    <property type="evidence" value="ECO:0007669"/>
    <property type="project" value="InterPro"/>
</dbReference>
<feature type="domain" description="EGF-like" evidence="12">
    <location>
        <begin position="244"/>
        <end position="275"/>
    </location>
</feature>
<evidence type="ECO:0000313" key="14">
    <source>
        <dbReference type="EMBL" id="CAL5131417.1"/>
    </source>
</evidence>
<keyword evidence="8 10" id="KW-1133">Transmembrane helix</keyword>
<dbReference type="Proteomes" id="UP001497525">
    <property type="component" value="Unassembled WGS sequence"/>
</dbReference>
<comment type="caution">
    <text evidence="6">Lacks conserved residue(s) required for the propagation of feature annotation.</text>
</comment>
<evidence type="ECO:0000256" key="3">
    <source>
        <dbReference type="ARBA" id="ARBA00022737"/>
    </source>
</evidence>
<keyword evidence="8 10" id="KW-0812">Transmembrane</keyword>
<dbReference type="Gene3D" id="2.10.25.140">
    <property type="match status" value="1"/>
</dbReference>
<dbReference type="PROSITE" id="PS00022">
    <property type="entry name" value="EGF_1"/>
    <property type="match status" value="3"/>
</dbReference>
<feature type="signal peptide" evidence="11">
    <location>
        <begin position="1"/>
        <end position="19"/>
    </location>
</feature>
<dbReference type="InterPro" id="IPR000742">
    <property type="entry name" value="EGF"/>
</dbReference>
<evidence type="ECO:0000256" key="1">
    <source>
        <dbReference type="ARBA" id="ARBA00022473"/>
    </source>
</evidence>